<name>A0A7R9KI63_9ACAR</name>
<dbReference type="SUPFAM" id="SSF50978">
    <property type="entry name" value="WD40 repeat-like"/>
    <property type="match status" value="1"/>
</dbReference>
<dbReference type="InterPro" id="IPR020472">
    <property type="entry name" value="WD40_PAC1"/>
</dbReference>
<dbReference type="SMART" id="SM00500">
    <property type="entry name" value="SFM"/>
    <property type="match status" value="1"/>
</dbReference>
<dbReference type="Pfam" id="PF08799">
    <property type="entry name" value="PRP4"/>
    <property type="match status" value="1"/>
</dbReference>
<dbReference type="Gene3D" id="2.130.10.10">
    <property type="entry name" value="YVTN repeat-like/Quinoprotein amine dehydrogenase"/>
    <property type="match status" value="2"/>
</dbReference>
<dbReference type="GO" id="GO:0030621">
    <property type="term" value="F:U4 snRNA binding"/>
    <property type="evidence" value="ECO:0007669"/>
    <property type="project" value="TreeGrafter"/>
</dbReference>
<organism evidence="6">
    <name type="scientific">Medioppia subpectinata</name>
    <dbReference type="NCBI Taxonomy" id="1979941"/>
    <lineage>
        <taxon>Eukaryota</taxon>
        <taxon>Metazoa</taxon>
        <taxon>Ecdysozoa</taxon>
        <taxon>Arthropoda</taxon>
        <taxon>Chelicerata</taxon>
        <taxon>Arachnida</taxon>
        <taxon>Acari</taxon>
        <taxon>Acariformes</taxon>
        <taxon>Sarcoptiformes</taxon>
        <taxon>Oribatida</taxon>
        <taxon>Brachypylina</taxon>
        <taxon>Oppioidea</taxon>
        <taxon>Oppiidae</taxon>
        <taxon>Medioppia</taxon>
    </lineage>
</organism>
<dbReference type="InterPro" id="IPR019775">
    <property type="entry name" value="WD40_repeat_CS"/>
</dbReference>
<dbReference type="Proteomes" id="UP000759131">
    <property type="component" value="Unassembled WGS sequence"/>
</dbReference>
<dbReference type="EMBL" id="OC856257">
    <property type="protein sequence ID" value="CAD7623474.1"/>
    <property type="molecule type" value="Genomic_DNA"/>
</dbReference>
<feature type="repeat" description="WD" evidence="3">
    <location>
        <begin position="302"/>
        <end position="336"/>
    </location>
</feature>
<dbReference type="PROSITE" id="PS00678">
    <property type="entry name" value="WD_REPEATS_1"/>
    <property type="match status" value="2"/>
</dbReference>
<dbReference type="PROSITE" id="PS50082">
    <property type="entry name" value="WD_REPEATS_2"/>
    <property type="match status" value="5"/>
</dbReference>
<dbReference type="AlphaFoldDB" id="A0A7R9KI63"/>
<dbReference type="Gene3D" id="4.10.280.110">
    <property type="entry name" value="Pre-mRNA processing factor 4 domain"/>
    <property type="match status" value="1"/>
</dbReference>
<evidence type="ECO:0000256" key="4">
    <source>
        <dbReference type="SAM" id="MobiDB-lite"/>
    </source>
</evidence>
<dbReference type="OrthoDB" id="540662at2759"/>
<dbReference type="FunFam" id="2.130.10.10:FF:001211">
    <property type="entry name" value="CBN-PRP-4 protein"/>
    <property type="match status" value="1"/>
</dbReference>
<proteinExistence type="predicted"/>
<keyword evidence="2" id="KW-0677">Repeat</keyword>
<reference evidence="6" key="1">
    <citation type="submission" date="2020-11" db="EMBL/GenBank/DDBJ databases">
        <authorList>
            <person name="Tran Van P."/>
        </authorList>
    </citation>
    <scope>NUCLEOTIDE SEQUENCE</scope>
</reference>
<gene>
    <name evidence="6" type="ORF">OSB1V03_LOCUS3930</name>
</gene>
<feature type="repeat" description="WD" evidence="3">
    <location>
        <begin position="421"/>
        <end position="453"/>
    </location>
</feature>
<dbReference type="CDD" id="cd00200">
    <property type="entry name" value="WD40"/>
    <property type="match status" value="1"/>
</dbReference>
<dbReference type="EMBL" id="CAJPIZ010001682">
    <property type="protein sequence ID" value="CAG2103904.1"/>
    <property type="molecule type" value="Genomic_DNA"/>
</dbReference>
<feature type="compositionally biased region" description="Basic and acidic residues" evidence="4">
    <location>
        <begin position="125"/>
        <end position="136"/>
    </location>
</feature>
<keyword evidence="7" id="KW-1185">Reference proteome</keyword>
<dbReference type="GO" id="GO:0046540">
    <property type="term" value="C:U4/U6 x U5 tri-snRNP complex"/>
    <property type="evidence" value="ECO:0007669"/>
    <property type="project" value="TreeGrafter"/>
</dbReference>
<evidence type="ECO:0000256" key="3">
    <source>
        <dbReference type="PROSITE-ProRule" id="PRU00221"/>
    </source>
</evidence>
<dbReference type="Pfam" id="PF00400">
    <property type="entry name" value="WD40"/>
    <property type="match status" value="7"/>
</dbReference>
<dbReference type="SUPFAM" id="SSF158230">
    <property type="entry name" value="PRP4-like"/>
    <property type="match status" value="1"/>
</dbReference>
<dbReference type="GO" id="GO:0000398">
    <property type="term" value="P:mRNA splicing, via spliceosome"/>
    <property type="evidence" value="ECO:0007669"/>
    <property type="project" value="TreeGrafter"/>
</dbReference>
<keyword evidence="1 3" id="KW-0853">WD repeat</keyword>
<dbReference type="InterPro" id="IPR036322">
    <property type="entry name" value="WD40_repeat_dom_sf"/>
</dbReference>
<feature type="repeat" description="WD" evidence="3">
    <location>
        <begin position="464"/>
        <end position="498"/>
    </location>
</feature>
<dbReference type="InterPro" id="IPR001680">
    <property type="entry name" value="WD40_rpt"/>
</dbReference>
<accession>A0A7R9KI63</accession>
<dbReference type="GO" id="GO:0017070">
    <property type="term" value="F:U6 snRNA binding"/>
    <property type="evidence" value="ECO:0007669"/>
    <property type="project" value="TreeGrafter"/>
</dbReference>
<dbReference type="InterPro" id="IPR014906">
    <property type="entry name" value="PRP4-like"/>
</dbReference>
<feature type="repeat" description="WD" evidence="3">
    <location>
        <begin position="379"/>
        <end position="420"/>
    </location>
</feature>
<feature type="domain" description="Pre-mRNA processing factor 4 (PRP4)-like" evidence="5">
    <location>
        <begin position="81"/>
        <end position="133"/>
    </location>
</feature>
<sequence length="498" mass="56626">MSNDEFNYVKRQKIIHFGSLEEKERERLSSKGSAVGVNRNININTSDEYLEVERDVMSKEKLSVLEDFERRKKARQIPVSTDDIEVRAHLRQINEPICLFGEGPADRRERLRQLLARLGEDAIRKKKEDEKGDQKESTQTWYHEGPESLHKSRSWIADYSIRRANDRLETARIQRQTPEETREAASQELYKNLGQIEISCSQVGDIRPLSSCQFSPDCSLVATSSWSGLCKLWTMPSLELRSTLRGHNCNAGQITFHPKSTISQSEEALNLASCGVDGSVFLWNLKSEEPIGNLEGHEPNRVSHLDFHPSGRFLATCCYDNSWRLWDLEGGEEVLHQEGHSKPVHDLSFQCDGSLIATAGLDSFGRVWDLRTGRCIMFMDGHLKGVLGIDFSPNGYQIVTGSEDNSVKIWNLRERKLEYTIAAHTNVISKVLFEKTIGNYIMTASYDNTVKLWAHPGWTPIKTLSGHDGKVTAVDVSPDNKHLITSSFDRTFKLWQKE</sequence>
<dbReference type="InterPro" id="IPR015943">
    <property type="entry name" value="WD40/YVTN_repeat-like_dom_sf"/>
</dbReference>
<dbReference type="PRINTS" id="PR00320">
    <property type="entry name" value="GPROTEINBRPT"/>
</dbReference>
<dbReference type="FunFam" id="2.130.10.10:FF:000443">
    <property type="entry name" value="U4/U6 small nuclear ribonucleoprotein Prp4"/>
    <property type="match status" value="1"/>
</dbReference>
<evidence type="ECO:0000259" key="5">
    <source>
        <dbReference type="SMART" id="SM00500"/>
    </source>
</evidence>
<evidence type="ECO:0000313" key="6">
    <source>
        <dbReference type="EMBL" id="CAD7623474.1"/>
    </source>
</evidence>
<dbReference type="SMART" id="SM00320">
    <property type="entry name" value="WD40"/>
    <property type="match status" value="7"/>
</dbReference>
<dbReference type="PROSITE" id="PS50294">
    <property type="entry name" value="WD_REPEATS_REGION"/>
    <property type="match status" value="4"/>
</dbReference>
<feature type="region of interest" description="Disordered" evidence="4">
    <location>
        <begin position="125"/>
        <end position="145"/>
    </location>
</feature>
<dbReference type="PANTHER" id="PTHR19846:SF0">
    <property type="entry name" value="PRE-MRNA PROCESSING FACTOR 4"/>
    <property type="match status" value="1"/>
</dbReference>
<evidence type="ECO:0000313" key="7">
    <source>
        <dbReference type="Proteomes" id="UP000759131"/>
    </source>
</evidence>
<evidence type="ECO:0000256" key="1">
    <source>
        <dbReference type="ARBA" id="ARBA00022574"/>
    </source>
</evidence>
<feature type="repeat" description="WD" evidence="3">
    <location>
        <begin position="337"/>
        <end position="378"/>
    </location>
</feature>
<dbReference type="InterPro" id="IPR036285">
    <property type="entry name" value="PRP4-like_sf"/>
</dbReference>
<dbReference type="PANTHER" id="PTHR19846">
    <property type="entry name" value="WD40 REPEAT PROTEIN"/>
    <property type="match status" value="1"/>
</dbReference>
<evidence type="ECO:0000256" key="2">
    <source>
        <dbReference type="ARBA" id="ARBA00022737"/>
    </source>
</evidence>
<protein>
    <recommendedName>
        <fullName evidence="5">Pre-mRNA processing factor 4 (PRP4)-like domain-containing protein</fullName>
    </recommendedName>
</protein>